<reference evidence="1 2" key="1">
    <citation type="submission" date="2016-11" db="EMBL/GenBank/DDBJ databases">
        <authorList>
            <person name="Jaros S."/>
            <person name="Januszkiewicz K."/>
            <person name="Wedrychowicz H."/>
        </authorList>
    </citation>
    <scope>NUCLEOTIDE SEQUENCE [LARGE SCALE GENOMIC DNA]</scope>
    <source>
        <strain evidence="1 2">DSM 44523</strain>
    </source>
</reference>
<evidence type="ECO:0000313" key="2">
    <source>
        <dbReference type="Proteomes" id="UP000184501"/>
    </source>
</evidence>
<sequence length="128" mass="14355">MWHPVFVRAQAADLGLDDVGSAFRATRNHPFGGPEDSAWAAGQGMIGRVTRPETVRYYRTPRTMAYPHGRLLATREGRLLVLAADGWVTLGRHLPSGVEPLDREQAERWCRTEDVDLAWLDAVPHPTR</sequence>
<name>A0A1M5PIU8_STRHI</name>
<accession>A0A1M5PIU8</accession>
<gene>
    <name evidence="1" type="ORF">SAMN05444320_11880</name>
</gene>
<dbReference type="Proteomes" id="UP000184501">
    <property type="component" value="Unassembled WGS sequence"/>
</dbReference>
<keyword evidence="2" id="KW-1185">Reference proteome</keyword>
<proteinExistence type="predicted"/>
<organism evidence="1 2">
    <name type="scientific">Streptoalloteichus hindustanus</name>
    <dbReference type="NCBI Taxonomy" id="2017"/>
    <lineage>
        <taxon>Bacteria</taxon>
        <taxon>Bacillati</taxon>
        <taxon>Actinomycetota</taxon>
        <taxon>Actinomycetes</taxon>
        <taxon>Pseudonocardiales</taxon>
        <taxon>Pseudonocardiaceae</taxon>
        <taxon>Streptoalloteichus</taxon>
    </lineage>
</organism>
<dbReference type="AlphaFoldDB" id="A0A1M5PIU8"/>
<dbReference type="EMBL" id="FQVN01000018">
    <property type="protein sequence ID" value="SHH01647.1"/>
    <property type="molecule type" value="Genomic_DNA"/>
</dbReference>
<dbReference type="STRING" id="2017.SAMN05444320_11880"/>
<evidence type="ECO:0000313" key="1">
    <source>
        <dbReference type="EMBL" id="SHH01647.1"/>
    </source>
</evidence>
<protein>
    <submittedName>
        <fullName evidence="1">Uncharacterized protein</fullName>
    </submittedName>
</protein>